<dbReference type="InterPro" id="IPR000172">
    <property type="entry name" value="GMC_OxRdtase_N"/>
</dbReference>
<evidence type="ECO:0000313" key="6">
    <source>
        <dbReference type="EMBL" id="EMR67709.1"/>
    </source>
</evidence>
<dbReference type="HOGENOM" id="CLU_002865_6_3_1"/>
<dbReference type="SUPFAM" id="SSF51905">
    <property type="entry name" value="FAD/NAD(P)-binding domain"/>
    <property type="match status" value="1"/>
</dbReference>
<comment type="similarity">
    <text evidence="1 3">Belongs to the GMC oxidoreductase family.</text>
</comment>
<dbReference type="OrthoDB" id="269227at2759"/>
<dbReference type="Pfam" id="PF05199">
    <property type="entry name" value="GMC_oxred_C"/>
    <property type="match status" value="1"/>
</dbReference>
<dbReference type="PANTHER" id="PTHR11552">
    <property type="entry name" value="GLUCOSE-METHANOL-CHOLINE GMC OXIDOREDUCTASE"/>
    <property type="match status" value="1"/>
</dbReference>
<dbReference type="GO" id="GO:0050660">
    <property type="term" value="F:flavin adenine dinucleotide binding"/>
    <property type="evidence" value="ECO:0007669"/>
    <property type="project" value="InterPro"/>
</dbReference>
<dbReference type="GO" id="GO:0016614">
    <property type="term" value="F:oxidoreductase activity, acting on CH-OH group of donors"/>
    <property type="evidence" value="ECO:0007669"/>
    <property type="project" value="InterPro"/>
</dbReference>
<dbReference type="STRING" id="1287681.M7SMU9"/>
<evidence type="ECO:0000259" key="5">
    <source>
        <dbReference type="PROSITE" id="PS00624"/>
    </source>
</evidence>
<evidence type="ECO:0000259" key="4">
    <source>
        <dbReference type="PROSITE" id="PS00623"/>
    </source>
</evidence>
<protein>
    <submittedName>
        <fullName evidence="6">Putative glucose dehydrogenase protein</fullName>
    </submittedName>
</protein>
<evidence type="ECO:0000256" key="2">
    <source>
        <dbReference type="PIRSR" id="PIRSR000137-2"/>
    </source>
</evidence>
<dbReference type="PANTHER" id="PTHR11552:SF123">
    <property type="entry name" value="GMC OXIDOREDUCTASE (AFU_ORTHOLOGUE AFUA_2G01770)-RELATED"/>
    <property type="match status" value="1"/>
</dbReference>
<dbReference type="Pfam" id="PF00732">
    <property type="entry name" value="GMC_oxred_N"/>
    <property type="match status" value="1"/>
</dbReference>
<evidence type="ECO:0000256" key="3">
    <source>
        <dbReference type="RuleBase" id="RU003968"/>
    </source>
</evidence>
<dbReference type="InterPro" id="IPR012132">
    <property type="entry name" value="GMC_OxRdtase"/>
</dbReference>
<dbReference type="KEGG" id="ela:UCREL1_5286"/>
<sequence length="481" mass="52914">MVATDNWDYVIAGGGLAGCVVASRLKQYDASARILVVEAGPDVRKDKEMLYFNSLNFIGGKFDWGYKTVPQKGYDGRRVDIPSGRAIGGGSVINGCGWFRGARADYDDWGDVVHDRRWSYDGQLPYFKMTEKWYKDENSEQHGQDGKMQIESPISMNRIYPLANITEQSWQESGVHKLPGNDMNAGTNLGLGELNENRSKGARQIAPLSYSLDDVTVLTDTLVGSILIDDKNRATGIRLVDGTKIHSSKVIVAAGAYRTPQLLMLSGLGPKETLVQHGIETKVDISQVGKNFNDHIMMHLNWKLKNPSNGYALGSTNPLFAEPQFATGTPLSYVACTDVPRDGLEAAIAKDEGRAVPNHYLLRKDWAMMENLVMYLAVPPLGIDGMHISNALMGMKPTSRGTVTIASNDPAEAPLIDPNYFSTEVDKYVWRHSLRRIAAFMTGDSALGRLVEGETPRPGFGPLSTEASDEYLDSRVRTQGM</sequence>
<dbReference type="Gene3D" id="3.30.560.10">
    <property type="entry name" value="Glucose Oxidase, domain 3"/>
    <property type="match status" value="1"/>
</dbReference>
<dbReference type="Proteomes" id="UP000012174">
    <property type="component" value="Unassembled WGS sequence"/>
</dbReference>
<dbReference type="eggNOG" id="KOG1238">
    <property type="taxonomic scope" value="Eukaryota"/>
</dbReference>
<dbReference type="EMBL" id="KB706375">
    <property type="protein sequence ID" value="EMR67709.1"/>
    <property type="molecule type" value="Genomic_DNA"/>
</dbReference>
<organism evidence="6 7">
    <name type="scientific">Eutypa lata (strain UCR-EL1)</name>
    <name type="common">Grapevine dieback disease fungus</name>
    <name type="synonym">Eutypa armeniacae</name>
    <dbReference type="NCBI Taxonomy" id="1287681"/>
    <lineage>
        <taxon>Eukaryota</taxon>
        <taxon>Fungi</taxon>
        <taxon>Dikarya</taxon>
        <taxon>Ascomycota</taxon>
        <taxon>Pezizomycotina</taxon>
        <taxon>Sordariomycetes</taxon>
        <taxon>Xylariomycetidae</taxon>
        <taxon>Xylariales</taxon>
        <taxon>Diatrypaceae</taxon>
        <taxon>Eutypa</taxon>
    </lineage>
</organism>
<dbReference type="InterPro" id="IPR036188">
    <property type="entry name" value="FAD/NAD-bd_sf"/>
</dbReference>
<dbReference type="OMA" id="ECHARTI"/>
<keyword evidence="7" id="KW-1185">Reference proteome</keyword>
<dbReference type="PROSITE" id="PS00624">
    <property type="entry name" value="GMC_OXRED_2"/>
    <property type="match status" value="1"/>
</dbReference>
<keyword evidence="2 3" id="KW-0274">FAD</keyword>
<feature type="domain" description="Glucose-methanol-choline oxidoreductase N-terminal" evidence="5">
    <location>
        <begin position="255"/>
        <end position="269"/>
    </location>
</feature>
<feature type="domain" description="Glucose-methanol-choline oxidoreductase N-terminal" evidence="4">
    <location>
        <begin position="84"/>
        <end position="107"/>
    </location>
</feature>
<proteinExistence type="inferred from homology"/>
<dbReference type="InterPro" id="IPR007867">
    <property type="entry name" value="GMC_OxRtase_C"/>
</dbReference>
<accession>M7SMU9</accession>
<comment type="cofactor">
    <cofactor evidence="2">
        <name>FAD</name>
        <dbReference type="ChEBI" id="CHEBI:57692"/>
    </cofactor>
</comment>
<name>M7SMU9_EUTLA</name>
<dbReference type="PIRSF" id="PIRSF000137">
    <property type="entry name" value="Alcohol_oxidase"/>
    <property type="match status" value="1"/>
</dbReference>
<gene>
    <name evidence="6" type="ORF">UCREL1_5286</name>
</gene>
<evidence type="ECO:0000256" key="1">
    <source>
        <dbReference type="ARBA" id="ARBA00010790"/>
    </source>
</evidence>
<dbReference type="AlphaFoldDB" id="M7SMU9"/>
<dbReference type="SUPFAM" id="SSF54373">
    <property type="entry name" value="FAD-linked reductases, C-terminal domain"/>
    <property type="match status" value="1"/>
</dbReference>
<reference evidence="7" key="1">
    <citation type="journal article" date="2013" name="Genome Announc.">
        <title>Draft genome sequence of the grapevine dieback fungus Eutypa lata UCR-EL1.</title>
        <authorList>
            <person name="Blanco-Ulate B."/>
            <person name="Rolshausen P.E."/>
            <person name="Cantu D."/>
        </authorList>
    </citation>
    <scope>NUCLEOTIDE SEQUENCE [LARGE SCALE GENOMIC DNA]</scope>
    <source>
        <strain evidence="7">UCR-EL1</strain>
    </source>
</reference>
<feature type="binding site" evidence="2">
    <location>
        <position position="223"/>
    </location>
    <ligand>
        <name>FAD</name>
        <dbReference type="ChEBI" id="CHEBI:57692"/>
    </ligand>
</feature>
<dbReference type="PROSITE" id="PS00623">
    <property type="entry name" value="GMC_OXRED_1"/>
    <property type="match status" value="1"/>
</dbReference>
<dbReference type="Gene3D" id="3.50.50.60">
    <property type="entry name" value="FAD/NAD(P)-binding domain"/>
    <property type="match status" value="1"/>
</dbReference>
<keyword evidence="3" id="KW-0285">Flavoprotein</keyword>
<evidence type="ECO:0000313" key="7">
    <source>
        <dbReference type="Proteomes" id="UP000012174"/>
    </source>
</evidence>